<dbReference type="Proteomes" id="UP000433223">
    <property type="component" value="Chromosome"/>
</dbReference>
<evidence type="ECO:0000313" key="2">
    <source>
        <dbReference type="Proteomes" id="UP000433223"/>
    </source>
</evidence>
<protein>
    <submittedName>
        <fullName evidence="1">Uncharacterized protein</fullName>
    </submittedName>
</protein>
<dbReference type="EMBL" id="CP046875">
    <property type="protein sequence ID" value="QGZ28301.1"/>
    <property type="molecule type" value="Genomic_DNA"/>
</dbReference>
<keyword evidence="2" id="KW-1185">Reference proteome</keyword>
<name>A0AAE6R762_9STRE</name>
<accession>A0AAE6R762</accession>
<sequence length="192" mass="22635">MFNKIQAILFDVKFQTHIDGDKITFYKDFPEDSITLKMQGNEYSIFEVHRESVRELVSTTSKDIALFFTIATLDNFFFNTNDTIKAREIRSLVKLDQINEAIELIKQEVDTAFSLGNIEHEKLSLIQQNNIYSLYFNGKIILDHLSPQRAYVTLFNYLKKVDRAAKLYYRVIQSVKIENITLYDFIDFYLKK</sequence>
<reference evidence="1 2" key="1">
    <citation type="submission" date="2019-12" db="EMBL/GenBank/DDBJ databases">
        <title>Complete genome sequence of Streptococcus lutetiensis CNU 77-61 isolated from Capra aegagrus hircus.</title>
        <authorList>
            <person name="Park S.Y."/>
            <person name="Kim J.H."/>
            <person name="Seo S.W."/>
        </authorList>
    </citation>
    <scope>NUCLEOTIDE SEQUENCE [LARGE SCALE GENOMIC DNA]</scope>
    <source>
        <strain evidence="1 2">CNU_77-61</strain>
    </source>
</reference>
<dbReference type="RefSeq" id="WP_158914786.1">
    <property type="nucleotide sequence ID" value="NZ_CP046875.1"/>
</dbReference>
<dbReference type="AlphaFoldDB" id="A0AAE6R762"/>
<evidence type="ECO:0000313" key="1">
    <source>
        <dbReference type="EMBL" id="QGZ28301.1"/>
    </source>
</evidence>
<proteinExistence type="predicted"/>
<gene>
    <name evidence="1" type="ORF">GP482_09355</name>
</gene>
<organism evidence="1 2">
    <name type="scientific">Streptococcus ruminicola</name>
    <dbReference type="NCBI Taxonomy" id="2686210"/>
    <lineage>
        <taxon>Bacteria</taxon>
        <taxon>Bacillati</taxon>
        <taxon>Bacillota</taxon>
        <taxon>Bacilli</taxon>
        <taxon>Lactobacillales</taxon>
        <taxon>Streptococcaceae</taxon>
        <taxon>Streptococcus</taxon>
    </lineage>
</organism>